<feature type="signal peptide" evidence="1">
    <location>
        <begin position="1"/>
        <end position="20"/>
    </location>
</feature>
<dbReference type="EMBL" id="JAAMPC010000006">
    <property type="protein sequence ID" value="KAG2305835.1"/>
    <property type="molecule type" value="Genomic_DNA"/>
</dbReference>
<dbReference type="Pfam" id="PF02221">
    <property type="entry name" value="E1_DerP2_DerF2"/>
    <property type="match status" value="1"/>
</dbReference>
<dbReference type="OrthoDB" id="6409159at2759"/>
<dbReference type="GO" id="GO:0032934">
    <property type="term" value="F:sterol binding"/>
    <property type="evidence" value="ECO:0007669"/>
    <property type="project" value="InterPro"/>
</dbReference>
<dbReference type="InterPro" id="IPR014756">
    <property type="entry name" value="Ig_E-set"/>
</dbReference>
<name>A0A8X7V731_BRACI</name>
<dbReference type="Proteomes" id="UP000886595">
    <property type="component" value="Unassembled WGS sequence"/>
</dbReference>
<comment type="caution">
    <text evidence="3">The sequence shown here is derived from an EMBL/GenBank/DDBJ whole genome shotgun (WGS) entry which is preliminary data.</text>
</comment>
<dbReference type="Gene3D" id="2.60.40.770">
    <property type="match status" value="1"/>
</dbReference>
<evidence type="ECO:0000313" key="4">
    <source>
        <dbReference type="Proteomes" id="UP000886595"/>
    </source>
</evidence>
<evidence type="ECO:0000259" key="2">
    <source>
        <dbReference type="SMART" id="SM00737"/>
    </source>
</evidence>
<gene>
    <name evidence="3" type="ORF">Bca52824_025583</name>
</gene>
<sequence>MSRFYLAILCFLFMSTIVIATDVKYCNDDEQYQVKFQGVDISLYPIARGEPVTFSLASNIDNVISKGKLVIKVSFFGWQIHSETHDLCDETKCPVTIGDFLVAHSQVLPGYTLHMLDGHKNELTCIKFSFDIGFGSSVADM</sequence>
<protein>
    <recommendedName>
        <fullName evidence="2">MD-2-related lipid-recognition domain-containing protein</fullName>
    </recommendedName>
</protein>
<dbReference type="GO" id="GO:0015918">
    <property type="term" value="P:sterol transport"/>
    <property type="evidence" value="ECO:0007669"/>
    <property type="project" value="InterPro"/>
</dbReference>
<dbReference type="InterPro" id="IPR003172">
    <property type="entry name" value="ML_dom"/>
</dbReference>
<dbReference type="AlphaFoldDB" id="A0A8X7V731"/>
<keyword evidence="1" id="KW-0732">Signal</keyword>
<reference evidence="3 4" key="1">
    <citation type="submission" date="2020-02" db="EMBL/GenBank/DDBJ databases">
        <authorList>
            <person name="Ma Q."/>
            <person name="Huang Y."/>
            <person name="Song X."/>
            <person name="Pei D."/>
        </authorList>
    </citation>
    <scope>NUCLEOTIDE SEQUENCE [LARGE SCALE GENOMIC DNA]</scope>
    <source>
        <strain evidence="3">Sxm20200214</strain>
        <tissue evidence="3">Leaf</tissue>
    </source>
</reference>
<dbReference type="PANTHER" id="PTHR11306:SF45">
    <property type="entry name" value="MD-2-RELATED LIPID-RECOGNITION DOMAIN-CONTAINING PROTEIN"/>
    <property type="match status" value="1"/>
</dbReference>
<organism evidence="3 4">
    <name type="scientific">Brassica carinata</name>
    <name type="common">Ethiopian mustard</name>
    <name type="synonym">Abyssinian cabbage</name>
    <dbReference type="NCBI Taxonomy" id="52824"/>
    <lineage>
        <taxon>Eukaryota</taxon>
        <taxon>Viridiplantae</taxon>
        <taxon>Streptophyta</taxon>
        <taxon>Embryophyta</taxon>
        <taxon>Tracheophyta</taxon>
        <taxon>Spermatophyta</taxon>
        <taxon>Magnoliopsida</taxon>
        <taxon>eudicotyledons</taxon>
        <taxon>Gunneridae</taxon>
        <taxon>Pentapetalae</taxon>
        <taxon>rosids</taxon>
        <taxon>malvids</taxon>
        <taxon>Brassicales</taxon>
        <taxon>Brassicaceae</taxon>
        <taxon>Brassiceae</taxon>
        <taxon>Brassica</taxon>
    </lineage>
</organism>
<accession>A0A8X7V731</accession>
<feature type="domain" description="MD-2-related lipid-recognition" evidence="2">
    <location>
        <begin position="23"/>
        <end position="130"/>
    </location>
</feature>
<evidence type="ECO:0000256" key="1">
    <source>
        <dbReference type="SAM" id="SignalP"/>
    </source>
</evidence>
<keyword evidence="4" id="KW-1185">Reference proteome</keyword>
<dbReference type="InterPro" id="IPR039670">
    <property type="entry name" value="NPC2-like"/>
</dbReference>
<dbReference type="PANTHER" id="PTHR11306">
    <property type="entry name" value="NIEMANN PICK TYPE C2 PROTEIN NPC2-RELATED"/>
    <property type="match status" value="1"/>
</dbReference>
<evidence type="ECO:0000313" key="3">
    <source>
        <dbReference type="EMBL" id="KAG2305835.1"/>
    </source>
</evidence>
<feature type="chain" id="PRO_5036443557" description="MD-2-related lipid-recognition domain-containing protein" evidence="1">
    <location>
        <begin position="21"/>
        <end position="141"/>
    </location>
</feature>
<dbReference type="SMART" id="SM00737">
    <property type="entry name" value="ML"/>
    <property type="match status" value="1"/>
</dbReference>
<dbReference type="SUPFAM" id="SSF81296">
    <property type="entry name" value="E set domains"/>
    <property type="match status" value="1"/>
</dbReference>
<proteinExistence type="predicted"/>